<evidence type="ECO:0000313" key="4">
    <source>
        <dbReference type="WBParaSite" id="HPLM_0000407301-mRNA-1"/>
    </source>
</evidence>
<name>A0A0N4W2U4_HAEPC</name>
<gene>
    <name evidence="2" type="ORF">HPLM_LOCUS4065</name>
</gene>
<dbReference type="AlphaFoldDB" id="A0A0N4W2U4"/>
<keyword evidence="3" id="KW-1185">Reference proteome</keyword>
<evidence type="ECO:0000256" key="1">
    <source>
        <dbReference type="SAM" id="Phobius"/>
    </source>
</evidence>
<evidence type="ECO:0000313" key="2">
    <source>
        <dbReference type="EMBL" id="VDO22320.1"/>
    </source>
</evidence>
<proteinExistence type="predicted"/>
<protein>
    <submittedName>
        <fullName evidence="4">7TM_GPCR_Srx domain-containing protein</fullName>
    </submittedName>
</protein>
<dbReference type="Proteomes" id="UP000268014">
    <property type="component" value="Unassembled WGS sequence"/>
</dbReference>
<keyword evidence="1" id="KW-1133">Transmembrane helix</keyword>
<organism evidence="4">
    <name type="scientific">Haemonchus placei</name>
    <name type="common">Barber's pole worm</name>
    <dbReference type="NCBI Taxonomy" id="6290"/>
    <lineage>
        <taxon>Eukaryota</taxon>
        <taxon>Metazoa</taxon>
        <taxon>Ecdysozoa</taxon>
        <taxon>Nematoda</taxon>
        <taxon>Chromadorea</taxon>
        <taxon>Rhabditida</taxon>
        <taxon>Rhabditina</taxon>
        <taxon>Rhabditomorpha</taxon>
        <taxon>Strongyloidea</taxon>
        <taxon>Trichostrongylidae</taxon>
        <taxon>Haemonchus</taxon>
    </lineage>
</organism>
<accession>A0A0N4W2U4</accession>
<reference evidence="4" key="1">
    <citation type="submission" date="2017-02" db="UniProtKB">
        <authorList>
            <consortium name="WormBaseParasite"/>
        </authorList>
    </citation>
    <scope>IDENTIFICATION</scope>
</reference>
<evidence type="ECO:0000313" key="3">
    <source>
        <dbReference type="Proteomes" id="UP000268014"/>
    </source>
</evidence>
<feature type="transmembrane region" description="Helical" evidence="1">
    <location>
        <begin position="18"/>
        <end position="37"/>
    </location>
</feature>
<keyword evidence="1" id="KW-0472">Membrane</keyword>
<sequence>MLRPYTTNQKTCFDVERYLFLFVGCTLVLRLPFRLIVTTNI</sequence>
<dbReference type="EMBL" id="UZAF01016170">
    <property type="protein sequence ID" value="VDO22320.1"/>
    <property type="molecule type" value="Genomic_DNA"/>
</dbReference>
<dbReference type="OrthoDB" id="239865at2759"/>
<reference evidence="2 3" key="2">
    <citation type="submission" date="2018-11" db="EMBL/GenBank/DDBJ databases">
        <authorList>
            <consortium name="Pathogen Informatics"/>
        </authorList>
    </citation>
    <scope>NUCLEOTIDE SEQUENCE [LARGE SCALE GENOMIC DNA]</scope>
    <source>
        <strain evidence="2 3">MHpl1</strain>
    </source>
</reference>
<keyword evidence="1" id="KW-0812">Transmembrane</keyword>
<dbReference type="WBParaSite" id="HPLM_0000407301-mRNA-1">
    <property type="protein sequence ID" value="HPLM_0000407301-mRNA-1"/>
    <property type="gene ID" value="HPLM_0000407301"/>
</dbReference>